<dbReference type="InterPro" id="IPR055420">
    <property type="entry name" value="IgD3_Trs65"/>
</dbReference>
<accession>A0AAN7W3N2</accession>
<dbReference type="Pfam" id="PF12735">
    <property type="entry name" value="IgD3_Trs65"/>
    <property type="match status" value="1"/>
</dbReference>
<dbReference type="EMBL" id="JAWIZZ010000041">
    <property type="protein sequence ID" value="KAK5780486.1"/>
    <property type="molecule type" value="Genomic_DNA"/>
</dbReference>
<dbReference type="GO" id="GO:0005802">
    <property type="term" value="C:trans-Golgi network"/>
    <property type="evidence" value="ECO:0007669"/>
    <property type="project" value="TreeGrafter"/>
</dbReference>
<gene>
    <name evidence="4" type="ORF">RI543_002245</name>
</gene>
<name>A0AAN7W3N2_9SACH</name>
<dbReference type="GO" id="GO:1990071">
    <property type="term" value="C:TRAPPII protein complex"/>
    <property type="evidence" value="ECO:0007669"/>
    <property type="project" value="InterPro"/>
</dbReference>
<dbReference type="AlphaFoldDB" id="A0AAN7W3N2"/>
<feature type="domain" description="Trafficking protein particle complex II-specific subunit 65 IgD2" evidence="3">
    <location>
        <begin position="206"/>
        <end position="362"/>
    </location>
</feature>
<dbReference type="PANTHER" id="PTHR28159:SF1">
    <property type="entry name" value="TRAFFICKING PROTEIN PARTICLE COMPLEX II-SPECIFIC SUBUNIT 65"/>
    <property type="match status" value="1"/>
</dbReference>
<sequence>MQYSVPLDTTDWVDQKQNKRQFIFFDERFTIHLWFNKDLQKPDDINQITLGNFTVWINEAILIQGPTLDYFRELSKNHWVLKENICSKYLFKSNVVMNNGYDNVIKFQVKYQINKDIFIKTGSSTMSTKRNIESTTQQLSDSSLIDDPDDSVLPSFEPIYIWDNMRDTTNLKQNMTIQNDTQQIKEISDYQNMESHSLEFQYPIYSLLNMRLRNSYLKSQYCILTSLDFQTSRSLTHLCNKYSIPLGRTHFKFDLIKLELINKESINKHDFHIEIEPMKGQGFYNEAKDKSLLIVYPYDSFSMAYKLPPPLISDNVYQMAQDFNDNENIDIKPHRVRITLKYLVNLDEDLKFNILTEWETDVTIRRRLNGRDSFTGSNTGQLIQIPSQANGNNILLNNTATLSRISTISLSSIAKFNNSTIVNANQNRYSGYKAGQFVQQQQQQQQITINPNNSNIKFKFINDTMTSESGNKFILRLQITNMSSQPLDSVIYYNNQSPTLITQSINLRNNGLQTLEKKTTWIQRQRQMTEGLILLSNDYKVPIINPHESYFVDLSFVAIRPGYYSTLNALKLIDLKTQECIEIGRAVSVLVK</sequence>
<reference evidence="5" key="1">
    <citation type="submission" date="2023-07" db="EMBL/GenBank/DDBJ databases">
        <title>A draft genome of Kazachstania heterogenica Y-27499.</title>
        <authorList>
            <person name="Donic C."/>
            <person name="Kralova J.S."/>
            <person name="Fidel L."/>
            <person name="Ben-Dor S."/>
            <person name="Jung S."/>
        </authorList>
    </citation>
    <scope>NUCLEOTIDE SEQUENCE [LARGE SCALE GENOMIC DNA]</scope>
    <source>
        <strain evidence="5">Y27499</strain>
    </source>
</reference>
<keyword evidence="5" id="KW-1185">Reference proteome</keyword>
<dbReference type="Pfam" id="PF23645">
    <property type="entry name" value="IgD1_Trs65"/>
    <property type="match status" value="1"/>
</dbReference>
<dbReference type="InterPro" id="IPR055425">
    <property type="entry name" value="IgD1_Trs65"/>
</dbReference>
<dbReference type="InterPro" id="IPR024662">
    <property type="entry name" value="Trs65"/>
</dbReference>
<protein>
    <submittedName>
        <fullName evidence="4">Uncharacterized protein</fullName>
    </submittedName>
</protein>
<evidence type="ECO:0000259" key="3">
    <source>
        <dbReference type="Pfam" id="PF23646"/>
    </source>
</evidence>
<dbReference type="Pfam" id="PF23646">
    <property type="entry name" value="IgD2_Trs65"/>
    <property type="match status" value="1"/>
</dbReference>
<dbReference type="InterPro" id="IPR055426">
    <property type="entry name" value="IgD2_Trs65"/>
</dbReference>
<evidence type="ECO:0000259" key="1">
    <source>
        <dbReference type="Pfam" id="PF12735"/>
    </source>
</evidence>
<dbReference type="PANTHER" id="PTHR28159">
    <property type="entry name" value="TRAFFICKING PROTEIN PARTICLE COMPLEX II-SPECIFIC SUBUNIT 65"/>
    <property type="match status" value="1"/>
</dbReference>
<dbReference type="Proteomes" id="UP001306508">
    <property type="component" value="Unassembled WGS sequence"/>
</dbReference>
<evidence type="ECO:0000313" key="4">
    <source>
        <dbReference type="EMBL" id="KAK5780486.1"/>
    </source>
</evidence>
<evidence type="ECO:0000259" key="2">
    <source>
        <dbReference type="Pfam" id="PF23645"/>
    </source>
</evidence>
<feature type="domain" description="Trafficking protein particle complex II-specific subunit 65 IgD1" evidence="2">
    <location>
        <begin position="13"/>
        <end position="205"/>
    </location>
</feature>
<evidence type="ECO:0000313" key="5">
    <source>
        <dbReference type="Proteomes" id="UP001306508"/>
    </source>
</evidence>
<proteinExistence type="predicted"/>
<dbReference type="GO" id="GO:0006891">
    <property type="term" value="P:intra-Golgi vesicle-mediated transport"/>
    <property type="evidence" value="ECO:0007669"/>
    <property type="project" value="InterPro"/>
</dbReference>
<comment type="caution">
    <text evidence="4">The sequence shown here is derived from an EMBL/GenBank/DDBJ whole genome shotgun (WGS) entry which is preliminary data.</text>
</comment>
<organism evidence="4 5">
    <name type="scientific">Arxiozyma heterogenica</name>
    <dbReference type="NCBI Taxonomy" id="278026"/>
    <lineage>
        <taxon>Eukaryota</taxon>
        <taxon>Fungi</taxon>
        <taxon>Dikarya</taxon>
        <taxon>Ascomycota</taxon>
        <taxon>Saccharomycotina</taxon>
        <taxon>Saccharomycetes</taxon>
        <taxon>Saccharomycetales</taxon>
        <taxon>Saccharomycetaceae</taxon>
        <taxon>Arxiozyma</taxon>
    </lineage>
</organism>
<feature type="domain" description="Trafficking protein particle complex II-specific subunit 65 IgD3" evidence="1">
    <location>
        <begin position="524"/>
        <end position="583"/>
    </location>
</feature>